<comment type="function">
    <text evidence="1">Catalytic subunit of the peripheral V1 complex of vacuolar ATPase (V-ATPase). V-ATPase is responsible for acidifying a variety of intracellular compartments in eukaryotic cells.</text>
</comment>
<dbReference type="EMBL" id="JAUESC010000003">
    <property type="protein sequence ID" value="KAK0601449.1"/>
    <property type="molecule type" value="Genomic_DNA"/>
</dbReference>
<keyword evidence="6" id="KW-0375">Hydrogen ion transport</keyword>
<accession>A0AA39VWL9</accession>
<dbReference type="GO" id="GO:0006952">
    <property type="term" value="P:defense response"/>
    <property type="evidence" value="ECO:0007669"/>
    <property type="project" value="InterPro"/>
</dbReference>
<dbReference type="InterPro" id="IPR005124">
    <property type="entry name" value="V-ATPase_G"/>
</dbReference>
<evidence type="ECO:0000256" key="1">
    <source>
        <dbReference type="ARBA" id="ARBA00003847"/>
    </source>
</evidence>
<keyword evidence="3" id="KW-0813">Transport</keyword>
<dbReference type="Proteomes" id="UP001168877">
    <property type="component" value="Unassembled WGS sequence"/>
</dbReference>
<keyword evidence="5" id="KW-0677">Repeat</keyword>
<dbReference type="InterPro" id="IPR044974">
    <property type="entry name" value="Disease_R_plants"/>
</dbReference>
<keyword evidence="7" id="KW-0406">Ion transport</keyword>
<feature type="domain" description="C-JID" evidence="10">
    <location>
        <begin position="315"/>
        <end position="462"/>
    </location>
</feature>
<name>A0AA39VWL9_ACESA</name>
<evidence type="ECO:0000256" key="7">
    <source>
        <dbReference type="ARBA" id="ARBA00023065"/>
    </source>
</evidence>
<comment type="caution">
    <text evidence="11">The sequence shown here is derived from an EMBL/GenBank/DDBJ whole genome shotgun (WGS) entry which is preliminary data.</text>
</comment>
<evidence type="ECO:0000256" key="3">
    <source>
        <dbReference type="ARBA" id="ARBA00022448"/>
    </source>
</evidence>
<dbReference type="InterPro" id="IPR001611">
    <property type="entry name" value="Leu-rich_rpt"/>
</dbReference>
<evidence type="ECO:0000256" key="4">
    <source>
        <dbReference type="ARBA" id="ARBA00022614"/>
    </source>
</evidence>
<keyword evidence="12" id="KW-1185">Reference proteome</keyword>
<dbReference type="AlphaFoldDB" id="A0AA39VWL9"/>
<dbReference type="Pfam" id="PF03179">
    <property type="entry name" value="V-ATPase_G"/>
    <property type="match status" value="1"/>
</dbReference>
<evidence type="ECO:0000256" key="9">
    <source>
        <dbReference type="SAM" id="SignalP"/>
    </source>
</evidence>
<dbReference type="GO" id="GO:0016471">
    <property type="term" value="C:vacuolar proton-transporting V-type ATPase complex"/>
    <property type="evidence" value="ECO:0007669"/>
    <property type="project" value="InterPro"/>
</dbReference>
<evidence type="ECO:0000259" key="10">
    <source>
        <dbReference type="Pfam" id="PF20160"/>
    </source>
</evidence>
<dbReference type="InterPro" id="IPR045344">
    <property type="entry name" value="C-JID"/>
</dbReference>
<dbReference type="SUPFAM" id="SSF52058">
    <property type="entry name" value="L domain-like"/>
    <property type="match status" value="1"/>
</dbReference>
<dbReference type="PANTHER" id="PTHR11017:SF479">
    <property type="entry name" value="DISEASE RESISTANCE PROTEIN (TIR-NBS-LRR CLASS) FAMILY"/>
    <property type="match status" value="1"/>
</dbReference>
<evidence type="ECO:0000256" key="2">
    <source>
        <dbReference type="ARBA" id="ARBA00010066"/>
    </source>
</evidence>
<feature type="chain" id="PRO_5041357524" description="C-JID domain-containing protein" evidence="9">
    <location>
        <begin position="17"/>
        <end position="507"/>
    </location>
</feature>
<proteinExistence type="inferred from homology"/>
<evidence type="ECO:0000313" key="11">
    <source>
        <dbReference type="EMBL" id="KAK0601449.1"/>
    </source>
</evidence>
<evidence type="ECO:0000256" key="5">
    <source>
        <dbReference type="ARBA" id="ARBA00022737"/>
    </source>
</evidence>
<reference evidence="11" key="1">
    <citation type="journal article" date="2022" name="Plant J.">
        <title>Strategies of tolerance reflected in two North American maple genomes.</title>
        <authorList>
            <person name="McEvoy S.L."/>
            <person name="Sezen U.U."/>
            <person name="Trouern-Trend A."/>
            <person name="McMahon S.M."/>
            <person name="Schaberg P.G."/>
            <person name="Yang J."/>
            <person name="Wegrzyn J.L."/>
            <person name="Swenson N.G."/>
        </authorList>
    </citation>
    <scope>NUCLEOTIDE SEQUENCE</scope>
    <source>
        <strain evidence="11">NS2018</strain>
    </source>
</reference>
<dbReference type="Pfam" id="PF07725">
    <property type="entry name" value="LRR_3"/>
    <property type="match status" value="1"/>
</dbReference>
<reference evidence="11" key="2">
    <citation type="submission" date="2023-06" db="EMBL/GenBank/DDBJ databases">
        <authorList>
            <person name="Swenson N.G."/>
            <person name="Wegrzyn J.L."/>
            <person name="Mcevoy S.L."/>
        </authorList>
    </citation>
    <scope>NUCLEOTIDE SEQUENCE</scope>
    <source>
        <strain evidence="11">NS2018</strain>
        <tissue evidence="11">Leaf</tissue>
    </source>
</reference>
<dbReference type="InterPro" id="IPR011713">
    <property type="entry name" value="Leu-rich_rpt_3"/>
</dbReference>
<dbReference type="Pfam" id="PF20160">
    <property type="entry name" value="C-JID"/>
    <property type="match status" value="1"/>
</dbReference>
<dbReference type="Gene3D" id="3.80.10.10">
    <property type="entry name" value="Ribonuclease Inhibitor"/>
    <property type="match status" value="1"/>
</dbReference>
<dbReference type="Gene3D" id="1.20.5.2950">
    <property type="match status" value="1"/>
</dbReference>
<evidence type="ECO:0000313" key="12">
    <source>
        <dbReference type="Proteomes" id="UP001168877"/>
    </source>
</evidence>
<sequence length="507" mass="57908">MLLLALMLTSVSLVKIKWLRRDADMEIAQYCAQVEAEFWRKVAESSGDSGANVKRLKHQTDTKIQHLKIEASRISQDVLQMLLKQGTAAVEGISLYMDDTEEDICLRPQVFDEMDNLRIILFHGISPPNKVHFPSGLNCLPDELMILYWPLCPLRELPPNFKPKKLVELNLLGSNIEQLWKGTKRAPNLKRLNLSFCQRLTKIPNLSDFPLLVKLDLTDCKSLVDSTFSELPKGLQCLEAMDCDQLCQVPDASEFVRCINSKDHRSSYYLPVQFIFSNSLNLKAAVSNVFEESLRLMQRIKKESGKPSNQFRIYLPGNEIPEWFSGQSLESSVKIRVLRNDLVNRKFMGFAICAVLRVDEYNSICERYRSPMHRFNCNLKIIPDHIKVGSDRTYLPSNSIKGANIFIDSEHLLLGYFPFYSSSQNPKKLPDNDYLNILIEFGYECGCNGPKRCAVHPIYAEEPLEIIGATIQEIVETSGRRSDRSDENDEEVEPHPKRICTQAINTP</sequence>
<dbReference type="GO" id="GO:0046961">
    <property type="term" value="F:proton-transporting ATPase activity, rotational mechanism"/>
    <property type="evidence" value="ECO:0007669"/>
    <property type="project" value="InterPro"/>
</dbReference>
<protein>
    <recommendedName>
        <fullName evidence="10">C-JID domain-containing protein</fullName>
    </recommendedName>
</protein>
<gene>
    <name evidence="11" type="ORF">LWI29_024378</name>
</gene>
<feature type="region of interest" description="Disordered" evidence="8">
    <location>
        <begin position="476"/>
        <end position="507"/>
    </location>
</feature>
<evidence type="ECO:0000256" key="6">
    <source>
        <dbReference type="ARBA" id="ARBA00022781"/>
    </source>
</evidence>
<keyword evidence="9" id="KW-0732">Signal</keyword>
<organism evidence="11 12">
    <name type="scientific">Acer saccharum</name>
    <name type="common">Sugar maple</name>
    <dbReference type="NCBI Taxonomy" id="4024"/>
    <lineage>
        <taxon>Eukaryota</taxon>
        <taxon>Viridiplantae</taxon>
        <taxon>Streptophyta</taxon>
        <taxon>Embryophyta</taxon>
        <taxon>Tracheophyta</taxon>
        <taxon>Spermatophyta</taxon>
        <taxon>Magnoliopsida</taxon>
        <taxon>eudicotyledons</taxon>
        <taxon>Gunneridae</taxon>
        <taxon>Pentapetalae</taxon>
        <taxon>rosids</taxon>
        <taxon>malvids</taxon>
        <taxon>Sapindales</taxon>
        <taxon>Sapindaceae</taxon>
        <taxon>Hippocastanoideae</taxon>
        <taxon>Acereae</taxon>
        <taxon>Acer</taxon>
    </lineage>
</organism>
<keyword evidence="4" id="KW-0433">Leucine-rich repeat</keyword>
<dbReference type="PANTHER" id="PTHR11017">
    <property type="entry name" value="LEUCINE-RICH REPEAT-CONTAINING PROTEIN"/>
    <property type="match status" value="1"/>
</dbReference>
<dbReference type="InterPro" id="IPR032675">
    <property type="entry name" value="LRR_dom_sf"/>
</dbReference>
<evidence type="ECO:0000256" key="8">
    <source>
        <dbReference type="SAM" id="MobiDB-lite"/>
    </source>
</evidence>
<comment type="similarity">
    <text evidence="2">Belongs to the V-ATPase G subunit family.</text>
</comment>
<feature type="signal peptide" evidence="9">
    <location>
        <begin position="1"/>
        <end position="16"/>
    </location>
</feature>
<dbReference type="PROSITE" id="PS51450">
    <property type="entry name" value="LRR"/>
    <property type="match status" value="1"/>
</dbReference>